<dbReference type="InterPro" id="IPR029903">
    <property type="entry name" value="RmlD-like-bd"/>
</dbReference>
<dbReference type="Gene3D" id="3.40.50.720">
    <property type="entry name" value="NAD(P)-binding Rossmann-like Domain"/>
    <property type="match status" value="1"/>
</dbReference>
<comment type="similarity">
    <text evidence="2 6">Belongs to the dTDP-4-dehydrorhamnose reductase family.</text>
</comment>
<dbReference type="RefSeq" id="WP_207379460.1">
    <property type="nucleotide sequence ID" value="NZ_CP071502.1"/>
</dbReference>
<protein>
    <recommendedName>
        <fullName evidence="4 6">dTDP-4-dehydrorhamnose reductase</fullName>
        <ecNumber evidence="3 6">1.1.1.133</ecNumber>
    </recommendedName>
</protein>
<feature type="domain" description="RmlD-like substrate binding" evidence="7">
    <location>
        <begin position="1"/>
        <end position="294"/>
    </location>
</feature>
<dbReference type="PANTHER" id="PTHR10491:SF4">
    <property type="entry name" value="METHIONINE ADENOSYLTRANSFERASE 2 SUBUNIT BETA"/>
    <property type="match status" value="1"/>
</dbReference>
<evidence type="ECO:0000256" key="4">
    <source>
        <dbReference type="ARBA" id="ARBA00017099"/>
    </source>
</evidence>
<evidence type="ECO:0000256" key="3">
    <source>
        <dbReference type="ARBA" id="ARBA00012929"/>
    </source>
</evidence>
<comment type="catalytic activity">
    <reaction evidence="5 6">
        <text>dTDP-beta-L-rhamnose + NADP(+) = dTDP-4-dehydro-beta-L-rhamnose + NADPH + H(+)</text>
        <dbReference type="Rhea" id="RHEA:21796"/>
        <dbReference type="ChEBI" id="CHEBI:15378"/>
        <dbReference type="ChEBI" id="CHEBI:57510"/>
        <dbReference type="ChEBI" id="CHEBI:57783"/>
        <dbReference type="ChEBI" id="CHEBI:58349"/>
        <dbReference type="ChEBI" id="CHEBI:62830"/>
        <dbReference type="EC" id="1.1.1.133"/>
    </reaction>
</comment>
<dbReference type="InterPro" id="IPR036291">
    <property type="entry name" value="NAD(P)-bd_dom_sf"/>
</dbReference>
<keyword evidence="9" id="KW-1185">Reference proteome</keyword>
<keyword evidence="6" id="KW-0521">NADP</keyword>
<evidence type="ECO:0000256" key="1">
    <source>
        <dbReference type="ARBA" id="ARBA00004781"/>
    </source>
</evidence>
<proteinExistence type="inferred from homology"/>
<evidence type="ECO:0000256" key="2">
    <source>
        <dbReference type="ARBA" id="ARBA00010944"/>
    </source>
</evidence>
<comment type="pathway">
    <text evidence="1 6">Carbohydrate biosynthesis; dTDP-L-rhamnose biosynthesis.</text>
</comment>
<reference evidence="8 9" key="1">
    <citation type="submission" date="2021-03" db="EMBL/GenBank/DDBJ databases">
        <title>Novel species identification of genus Shewanella.</title>
        <authorList>
            <person name="Liu G."/>
            <person name="Zhang Q."/>
        </authorList>
    </citation>
    <scope>NUCLEOTIDE SEQUENCE [LARGE SCALE GENOMIC DNA]</scope>
    <source>
        <strain evidence="8 9">FJAT-52962</strain>
    </source>
</reference>
<comment type="function">
    <text evidence="6">Catalyzes the reduction of dTDP-6-deoxy-L-lyxo-4-hexulose to yield dTDP-L-rhamnose.</text>
</comment>
<dbReference type="EC" id="1.1.1.133" evidence="3 6"/>
<evidence type="ECO:0000313" key="9">
    <source>
        <dbReference type="Proteomes" id="UP000663207"/>
    </source>
</evidence>
<dbReference type="InterPro" id="IPR005913">
    <property type="entry name" value="dTDP_dehydrorham_reduct"/>
</dbReference>
<dbReference type="EMBL" id="CP071502">
    <property type="protein sequence ID" value="QSX36023.1"/>
    <property type="molecule type" value="Genomic_DNA"/>
</dbReference>
<dbReference type="PANTHER" id="PTHR10491">
    <property type="entry name" value="DTDP-4-DEHYDRORHAMNOSE REDUCTASE"/>
    <property type="match status" value="1"/>
</dbReference>
<dbReference type="CDD" id="cd05254">
    <property type="entry name" value="dTDP_HR_like_SDR_e"/>
    <property type="match status" value="1"/>
</dbReference>
<dbReference type="GO" id="GO:0008831">
    <property type="term" value="F:dTDP-4-dehydrorhamnose reductase activity"/>
    <property type="evidence" value="ECO:0007669"/>
    <property type="project" value="UniProtKB-EC"/>
</dbReference>
<comment type="cofactor">
    <cofactor evidence="6">
        <name>Mg(2+)</name>
        <dbReference type="ChEBI" id="CHEBI:18420"/>
    </cofactor>
    <text evidence="6">Binds 1 Mg(2+) ion per monomer.</text>
</comment>
<gene>
    <name evidence="8" type="primary">rfbD</name>
    <name evidence="8" type="ORF">JYB85_11815</name>
</gene>
<sequence length="296" mass="32222">MKVLITGGRGQVANALLQTLPEGWQCVAPDHEKLDISNAKSVAAYVAMEKPDLVINCAAYTAVDFAEQDAQQCYAVNRDGAAIIAEMTAGADVPLIHLSTDYVFNGRKAAPYTEDDLPAPLSVYGKSKLAGELVVMAMNPRHIILRTSWVFSAEGHNFVRTMLRLGRAQLAGDGNALKIVTDQIGGPTPAKDLAMAIWTIAVRIAIENNQWGIYHYSGTPCVSWFEFALQIFSVAKLQGLLPAIPLLRPVSSAEFGADAARPRNSCLNNSKIHNTFLLQPSDWRKALRDMLKACKN</sequence>
<accession>A0ABX7QZI5</accession>
<evidence type="ECO:0000313" key="8">
    <source>
        <dbReference type="EMBL" id="QSX36023.1"/>
    </source>
</evidence>
<name>A0ABX7QZI5_9GAMM</name>
<dbReference type="Pfam" id="PF04321">
    <property type="entry name" value="RmlD_sub_bind"/>
    <property type="match status" value="1"/>
</dbReference>
<keyword evidence="6 8" id="KW-0560">Oxidoreductase</keyword>
<evidence type="ECO:0000256" key="5">
    <source>
        <dbReference type="ARBA" id="ARBA00048200"/>
    </source>
</evidence>
<organism evidence="8 9">
    <name type="scientific">Shewanella sedimentimangrovi</name>
    <dbReference type="NCBI Taxonomy" id="2814293"/>
    <lineage>
        <taxon>Bacteria</taxon>
        <taxon>Pseudomonadati</taxon>
        <taxon>Pseudomonadota</taxon>
        <taxon>Gammaproteobacteria</taxon>
        <taxon>Alteromonadales</taxon>
        <taxon>Shewanellaceae</taxon>
        <taxon>Shewanella</taxon>
    </lineage>
</organism>
<dbReference type="Proteomes" id="UP000663207">
    <property type="component" value="Chromosome"/>
</dbReference>
<evidence type="ECO:0000259" key="7">
    <source>
        <dbReference type="Pfam" id="PF04321"/>
    </source>
</evidence>
<dbReference type="NCBIfam" id="TIGR01214">
    <property type="entry name" value="rmlD"/>
    <property type="match status" value="1"/>
</dbReference>
<evidence type="ECO:0000256" key="6">
    <source>
        <dbReference type="RuleBase" id="RU364082"/>
    </source>
</evidence>
<dbReference type="SUPFAM" id="SSF51735">
    <property type="entry name" value="NAD(P)-binding Rossmann-fold domains"/>
    <property type="match status" value="1"/>
</dbReference>
<dbReference type="Gene3D" id="3.90.25.10">
    <property type="entry name" value="UDP-galactose 4-epimerase, domain 1"/>
    <property type="match status" value="1"/>
</dbReference>